<dbReference type="RefSeq" id="XP_044552964.1">
    <property type="nucleotide sequence ID" value="XM_044690352.1"/>
</dbReference>
<name>A0AA88GU76_NAELO</name>
<evidence type="ECO:0000256" key="1">
    <source>
        <dbReference type="SAM" id="MobiDB-lite"/>
    </source>
</evidence>
<dbReference type="GeneID" id="68106825"/>
<dbReference type="Proteomes" id="UP000816034">
    <property type="component" value="Unassembled WGS sequence"/>
</dbReference>
<feature type="region of interest" description="Disordered" evidence="1">
    <location>
        <begin position="1"/>
        <end position="61"/>
    </location>
</feature>
<dbReference type="AlphaFoldDB" id="A0AA88GU76"/>
<comment type="caution">
    <text evidence="2">The sequence shown here is derived from an EMBL/GenBank/DDBJ whole genome shotgun (WGS) entry which is preliminary data.</text>
</comment>
<evidence type="ECO:0000313" key="2">
    <source>
        <dbReference type="EMBL" id="KAG2388972.1"/>
    </source>
</evidence>
<dbReference type="EMBL" id="PYSW02000008">
    <property type="protein sequence ID" value="KAG2388972.1"/>
    <property type="molecule type" value="Genomic_DNA"/>
</dbReference>
<proteinExistence type="predicted"/>
<keyword evidence="3" id="KW-1185">Reference proteome</keyword>
<protein>
    <submittedName>
        <fullName evidence="2">Uncharacterized protein</fullName>
    </submittedName>
</protein>
<organism evidence="2 3">
    <name type="scientific">Naegleria lovaniensis</name>
    <name type="common">Amoeba</name>
    <dbReference type="NCBI Taxonomy" id="51637"/>
    <lineage>
        <taxon>Eukaryota</taxon>
        <taxon>Discoba</taxon>
        <taxon>Heterolobosea</taxon>
        <taxon>Tetramitia</taxon>
        <taxon>Eutetramitia</taxon>
        <taxon>Vahlkampfiidae</taxon>
        <taxon>Naegleria</taxon>
    </lineage>
</organism>
<feature type="compositionally biased region" description="Polar residues" evidence="1">
    <location>
        <begin position="1"/>
        <end position="23"/>
    </location>
</feature>
<accession>A0AA88GU76</accession>
<gene>
    <name evidence="2" type="ORF">C9374_014372</name>
</gene>
<sequence>MSASSSLYQRPTSANSNNSSNGHQARREVRSNSLYSQLQDTSRTRSKSSPATLINSKNHSDDVFSYNKEQHKTPVVMSDLISFMTDRNKEIDYPTQFLMNKMKKRLQEGGLSPRFSTRSQSVIMMMKNGQLSDCTNGSNTNVETTTQRVESR</sequence>
<evidence type="ECO:0000313" key="3">
    <source>
        <dbReference type="Proteomes" id="UP000816034"/>
    </source>
</evidence>
<feature type="compositionally biased region" description="Polar residues" evidence="1">
    <location>
        <begin position="31"/>
        <end position="57"/>
    </location>
</feature>
<reference evidence="2 3" key="1">
    <citation type="journal article" date="2018" name="BMC Genomics">
        <title>The genome of Naegleria lovaniensis, the basis for a comparative approach to unravel pathogenicity factors of the human pathogenic amoeba N. fowleri.</title>
        <authorList>
            <person name="Liechti N."/>
            <person name="Schurch N."/>
            <person name="Bruggmann R."/>
            <person name="Wittwer M."/>
        </authorList>
    </citation>
    <scope>NUCLEOTIDE SEQUENCE [LARGE SCALE GENOMIC DNA]</scope>
    <source>
        <strain evidence="2 3">ATCC 30569</strain>
    </source>
</reference>